<dbReference type="PROSITE" id="PS50110">
    <property type="entry name" value="RESPONSE_REGULATORY"/>
    <property type="match status" value="1"/>
</dbReference>
<accession>A0A917CC62</accession>
<feature type="domain" description="GGDEF" evidence="4">
    <location>
        <begin position="203"/>
        <end position="340"/>
    </location>
</feature>
<dbReference type="Gene3D" id="3.30.70.270">
    <property type="match status" value="1"/>
</dbReference>
<dbReference type="Proteomes" id="UP000606044">
    <property type="component" value="Unassembled WGS sequence"/>
</dbReference>
<dbReference type="Gene3D" id="3.40.50.2300">
    <property type="match status" value="1"/>
</dbReference>
<keyword evidence="6" id="KW-1185">Reference proteome</keyword>
<dbReference type="GO" id="GO:0003824">
    <property type="term" value="F:catalytic activity"/>
    <property type="evidence" value="ECO:0007669"/>
    <property type="project" value="UniProtKB-ARBA"/>
</dbReference>
<dbReference type="SMART" id="SM00448">
    <property type="entry name" value="REC"/>
    <property type="match status" value="1"/>
</dbReference>
<reference evidence="5" key="2">
    <citation type="submission" date="2020-09" db="EMBL/GenBank/DDBJ databases">
        <authorList>
            <person name="Sun Q."/>
            <person name="Sedlacek I."/>
        </authorList>
    </citation>
    <scope>NUCLEOTIDE SEQUENCE</scope>
    <source>
        <strain evidence="5">CCM 7897</strain>
    </source>
</reference>
<keyword evidence="1" id="KW-0597">Phosphoprotein</keyword>
<dbReference type="EMBL" id="BMCT01000007">
    <property type="protein sequence ID" value="GGF78254.1"/>
    <property type="molecule type" value="Genomic_DNA"/>
</dbReference>
<evidence type="ECO:0000259" key="4">
    <source>
        <dbReference type="PROSITE" id="PS50887"/>
    </source>
</evidence>
<feature type="domain" description="Response regulatory" evidence="3">
    <location>
        <begin position="15"/>
        <end position="132"/>
    </location>
</feature>
<evidence type="ECO:0000256" key="2">
    <source>
        <dbReference type="SAM" id="Coils"/>
    </source>
</evidence>
<dbReference type="CDD" id="cd01949">
    <property type="entry name" value="GGDEF"/>
    <property type="match status" value="1"/>
</dbReference>
<gene>
    <name evidence="5" type="ORF">GCM10007301_42800</name>
</gene>
<feature type="coiled-coil region" evidence="2">
    <location>
        <begin position="138"/>
        <end position="168"/>
    </location>
</feature>
<dbReference type="AlphaFoldDB" id="A0A917CC62"/>
<dbReference type="SMART" id="SM00267">
    <property type="entry name" value="GGDEF"/>
    <property type="match status" value="1"/>
</dbReference>
<dbReference type="SUPFAM" id="SSF52172">
    <property type="entry name" value="CheY-like"/>
    <property type="match status" value="1"/>
</dbReference>
<name>A0A917CC62_9HYPH</name>
<protein>
    <submittedName>
        <fullName evidence="5">Diguanylate cyclase response regulator</fullName>
    </submittedName>
</protein>
<comment type="caution">
    <text evidence="5">The sequence shown here is derived from an EMBL/GenBank/DDBJ whole genome shotgun (WGS) entry which is preliminary data.</text>
</comment>
<dbReference type="InterPro" id="IPR029787">
    <property type="entry name" value="Nucleotide_cyclase"/>
</dbReference>
<dbReference type="PANTHER" id="PTHR46663">
    <property type="entry name" value="DIGUANYLATE CYCLASE DGCT-RELATED"/>
    <property type="match status" value="1"/>
</dbReference>
<evidence type="ECO:0000259" key="3">
    <source>
        <dbReference type="PROSITE" id="PS50110"/>
    </source>
</evidence>
<dbReference type="Pfam" id="PF00990">
    <property type="entry name" value="GGDEF"/>
    <property type="match status" value="1"/>
</dbReference>
<dbReference type="Pfam" id="PF00072">
    <property type="entry name" value="Response_reg"/>
    <property type="match status" value="1"/>
</dbReference>
<dbReference type="NCBIfam" id="TIGR00254">
    <property type="entry name" value="GGDEF"/>
    <property type="match status" value="1"/>
</dbReference>
<dbReference type="InterPro" id="IPR001789">
    <property type="entry name" value="Sig_transdc_resp-reg_receiver"/>
</dbReference>
<dbReference type="InterPro" id="IPR052163">
    <property type="entry name" value="DGC-Regulatory_Protein"/>
</dbReference>
<evidence type="ECO:0000313" key="6">
    <source>
        <dbReference type="Proteomes" id="UP000606044"/>
    </source>
</evidence>
<evidence type="ECO:0000256" key="1">
    <source>
        <dbReference type="PROSITE-ProRule" id="PRU00169"/>
    </source>
</evidence>
<evidence type="ECO:0000313" key="5">
    <source>
        <dbReference type="EMBL" id="GGF78254.1"/>
    </source>
</evidence>
<dbReference type="SUPFAM" id="SSF55073">
    <property type="entry name" value="Nucleotide cyclase"/>
    <property type="match status" value="1"/>
</dbReference>
<organism evidence="5 6">
    <name type="scientific">Azorhizobium oxalatiphilum</name>
    <dbReference type="NCBI Taxonomy" id="980631"/>
    <lineage>
        <taxon>Bacteria</taxon>
        <taxon>Pseudomonadati</taxon>
        <taxon>Pseudomonadota</taxon>
        <taxon>Alphaproteobacteria</taxon>
        <taxon>Hyphomicrobiales</taxon>
        <taxon>Xanthobacteraceae</taxon>
        <taxon>Azorhizobium</taxon>
    </lineage>
</organism>
<sequence>MKTLDTVVDGEPLPKILVVDDVSANLASMRRLLSSVKAELYEASSGNEALALCLDNEFALILLDVQMPDMDGFEVAAFLNDNPATCSIPIIFVTAAYLDDINRLKGYTFGAVDYIAKPINDAVLLSKITVFLDLHISKLRLKSAMDELEQRNKQLESEIEERRRIEKQIRHMATHDSLTGLGNRLLFLEHLGRAISYAERHVQPFALLYLDIDGFKQVNDRHGHGAGDALLCGIAQRLRENLRQEDVTARLSGDEFAVIMAPVADAEAAVKHAWRICELISEPYVLTMDGSTVEVKIGASIGVALYPEHADTGTDLIRMADTAMYVVKQGGKNGVLQASLDLPAVSQA</sequence>
<dbReference type="FunFam" id="3.30.70.270:FF:000001">
    <property type="entry name" value="Diguanylate cyclase domain protein"/>
    <property type="match status" value="1"/>
</dbReference>
<dbReference type="InterPro" id="IPR011006">
    <property type="entry name" value="CheY-like_superfamily"/>
</dbReference>
<dbReference type="PANTHER" id="PTHR46663:SF2">
    <property type="entry name" value="GGDEF DOMAIN-CONTAINING PROTEIN"/>
    <property type="match status" value="1"/>
</dbReference>
<dbReference type="PROSITE" id="PS50887">
    <property type="entry name" value="GGDEF"/>
    <property type="match status" value="1"/>
</dbReference>
<dbReference type="InterPro" id="IPR043128">
    <property type="entry name" value="Rev_trsase/Diguanyl_cyclase"/>
</dbReference>
<proteinExistence type="predicted"/>
<dbReference type="InterPro" id="IPR000160">
    <property type="entry name" value="GGDEF_dom"/>
</dbReference>
<feature type="modified residue" description="4-aspartylphosphate" evidence="1">
    <location>
        <position position="64"/>
    </location>
</feature>
<dbReference type="GO" id="GO:0000160">
    <property type="term" value="P:phosphorelay signal transduction system"/>
    <property type="evidence" value="ECO:0007669"/>
    <property type="project" value="InterPro"/>
</dbReference>
<keyword evidence="2" id="KW-0175">Coiled coil</keyword>
<reference evidence="5" key="1">
    <citation type="journal article" date="2014" name="Int. J. Syst. Evol. Microbiol.">
        <title>Complete genome sequence of Corynebacterium casei LMG S-19264T (=DSM 44701T), isolated from a smear-ripened cheese.</title>
        <authorList>
            <consortium name="US DOE Joint Genome Institute (JGI-PGF)"/>
            <person name="Walter F."/>
            <person name="Albersmeier A."/>
            <person name="Kalinowski J."/>
            <person name="Ruckert C."/>
        </authorList>
    </citation>
    <scope>NUCLEOTIDE SEQUENCE</scope>
    <source>
        <strain evidence="5">CCM 7897</strain>
    </source>
</reference>